<proteinExistence type="predicted"/>
<reference evidence="2" key="1">
    <citation type="journal article" date="2019" name="Sci. Rep.">
        <title>Draft genome of Tanacetum cinerariifolium, the natural source of mosquito coil.</title>
        <authorList>
            <person name="Yamashiro T."/>
            <person name="Shiraishi A."/>
            <person name="Satake H."/>
            <person name="Nakayama K."/>
        </authorList>
    </citation>
    <scope>NUCLEOTIDE SEQUENCE</scope>
</reference>
<feature type="compositionally biased region" description="Basic and acidic residues" evidence="1">
    <location>
        <begin position="145"/>
        <end position="169"/>
    </location>
</feature>
<feature type="compositionally biased region" description="Basic and acidic residues" evidence="1">
    <location>
        <begin position="273"/>
        <end position="290"/>
    </location>
</feature>
<feature type="region of interest" description="Disordered" evidence="1">
    <location>
        <begin position="72"/>
        <end position="290"/>
    </location>
</feature>
<evidence type="ECO:0000256" key="1">
    <source>
        <dbReference type="SAM" id="MobiDB-lite"/>
    </source>
</evidence>
<sequence>MAKDDPILTTMRYISKREVVQKYGVILPDTLTNQEMKETDAYKTYYAFSYGKEIPKPKYSKVPDDQFQKVTGINEGAGVRLKVPNVPSYDSESDEESWTFSPDEDDADEKTNVNDDPNDEEEEEEKIDDDEVSSDHKVYTSLDHQLTDKDKNQEGDDEVKEVKRGRDDQDKDEDPSARSNRGSKRWRSGKEAESSKEPRHMKSKSISSLKDVSRYQPEPTGKSARAEENGQKVDDLEDQSRQEFNTGNDDETSIQESLDVDKSQWNPSSSLTPDREWHKTKIVDKRPPQP</sequence>
<accession>A0A6L2JSQ9</accession>
<feature type="compositionally biased region" description="Acidic residues" evidence="1">
    <location>
        <begin position="91"/>
        <end position="108"/>
    </location>
</feature>
<protein>
    <submittedName>
        <fullName evidence="2">Uncharacterized protein</fullName>
    </submittedName>
</protein>
<organism evidence="2">
    <name type="scientific">Tanacetum cinerariifolium</name>
    <name type="common">Dalmatian daisy</name>
    <name type="synonym">Chrysanthemum cinerariifolium</name>
    <dbReference type="NCBI Taxonomy" id="118510"/>
    <lineage>
        <taxon>Eukaryota</taxon>
        <taxon>Viridiplantae</taxon>
        <taxon>Streptophyta</taxon>
        <taxon>Embryophyta</taxon>
        <taxon>Tracheophyta</taxon>
        <taxon>Spermatophyta</taxon>
        <taxon>Magnoliopsida</taxon>
        <taxon>eudicotyledons</taxon>
        <taxon>Gunneridae</taxon>
        <taxon>Pentapetalae</taxon>
        <taxon>asterids</taxon>
        <taxon>campanulids</taxon>
        <taxon>Asterales</taxon>
        <taxon>Asteraceae</taxon>
        <taxon>Asteroideae</taxon>
        <taxon>Anthemideae</taxon>
        <taxon>Anthemidinae</taxon>
        <taxon>Tanacetum</taxon>
    </lineage>
</organism>
<feature type="compositionally biased region" description="Acidic residues" evidence="1">
    <location>
        <begin position="116"/>
        <end position="132"/>
    </location>
</feature>
<evidence type="ECO:0000313" key="2">
    <source>
        <dbReference type="EMBL" id="GEU40013.1"/>
    </source>
</evidence>
<feature type="compositionally biased region" description="Polar residues" evidence="1">
    <location>
        <begin position="263"/>
        <end position="272"/>
    </location>
</feature>
<comment type="caution">
    <text evidence="2">The sequence shown here is derived from an EMBL/GenBank/DDBJ whole genome shotgun (WGS) entry which is preliminary data.</text>
</comment>
<name>A0A6L2JSQ9_TANCI</name>
<feature type="compositionally biased region" description="Basic and acidic residues" evidence="1">
    <location>
        <begin position="224"/>
        <end position="241"/>
    </location>
</feature>
<gene>
    <name evidence="2" type="ORF">Tci_011991</name>
</gene>
<dbReference type="AlphaFoldDB" id="A0A6L2JSQ9"/>
<dbReference type="EMBL" id="BKCJ010001247">
    <property type="protein sequence ID" value="GEU40013.1"/>
    <property type="molecule type" value="Genomic_DNA"/>
</dbReference>
<feature type="compositionally biased region" description="Basic and acidic residues" evidence="1">
    <location>
        <begin position="188"/>
        <end position="200"/>
    </location>
</feature>